<feature type="signal peptide" evidence="1">
    <location>
        <begin position="1"/>
        <end position="17"/>
    </location>
</feature>
<dbReference type="RefSeq" id="WP_136576408.1">
    <property type="nucleotide sequence ID" value="NZ_STFF01000001.1"/>
</dbReference>
<keyword evidence="1" id="KW-0732">Signal</keyword>
<evidence type="ECO:0000259" key="2">
    <source>
        <dbReference type="Pfam" id="PF22599"/>
    </source>
</evidence>
<proteinExistence type="predicted"/>
<gene>
    <name evidence="3" type="ORF">FAM09_07410</name>
</gene>
<feature type="domain" description="SecDF P1 head subdomain" evidence="2">
    <location>
        <begin position="154"/>
        <end position="237"/>
    </location>
</feature>
<dbReference type="Gene3D" id="3.30.1360.200">
    <property type="match status" value="1"/>
</dbReference>
<dbReference type="EMBL" id="STFF01000001">
    <property type="protein sequence ID" value="THU41920.1"/>
    <property type="molecule type" value="Genomic_DNA"/>
</dbReference>
<evidence type="ECO:0000256" key="1">
    <source>
        <dbReference type="SAM" id="SignalP"/>
    </source>
</evidence>
<dbReference type="AlphaFoldDB" id="A0A4S8I1P5"/>
<reference evidence="3 4" key="1">
    <citation type="submission" date="2019-04" db="EMBL/GenBank/DDBJ databases">
        <title>Niastella caeni sp. nov., isolated from activated sludge.</title>
        <authorList>
            <person name="Sheng M."/>
        </authorList>
    </citation>
    <scope>NUCLEOTIDE SEQUENCE [LARGE SCALE GENOMIC DNA]</scope>
    <source>
        <strain evidence="3 4">HX-2-15</strain>
    </source>
</reference>
<name>A0A4S8I1P5_9BACT</name>
<feature type="chain" id="PRO_5020737854" description="SecDF P1 head subdomain domain-containing protein" evidence="1">
    <location>
        <begin position="18"/>
        <end position="244"/>
    </location>
</feature>
<dbReference type="OrthoDB" id="8481699at2"/>
<protein>
    <recommendedName>
        <fullName evidence="2">SecDF P1 head subdomain domain-containing protein</fullName>
    </recommendedName>
</protein>
<dbReference type="Proteomes" id="UP000306918">
    <property type="component" value="Unassembled WGS sequence"/>
</dbReference>
<dbReference type="InterPro" id="IPR054384">
    <property type="entry name" value="SecDF_P1_head"/>
</dbReference>
<evidence type="ECO:0000313" key="3">
    <source>
        <dbReference type="EMBL" id="THU41920.1"/>
    </source>
</evidence>
<dbReference type="Pfam" id="PF22599">
    <property type="entry name" value="SecDF_P1_head"/>
    <property type="match status" value="1"/>
</dbReference>
<organism evidence="3 4">
    <name type="scientific">Niastella caeni</name>
    <dbReference type="NCBI Taxonomy" id="2569763"/>
    <lineage>
        <taxon>Bacteria</taxon>
        <taxon>Pseudomonadati</taxon>
        <taxon>Bacteroidota</taxon>
        <taxon>Chitinophagia</taxon>
        <taxon>Chitinophagales</taxon>
        <taxon>Chitinophagaceae</taxon>
        <taxon>Niastella</taxon>
    </lineage>
</organism>
<keyword evidence="4" id="KW-1185">Reference proteome</keyword>
<evidence type="ECO:0000313" key="4">
    <source>
        <dbReference type="Proteomes" id="UP000306918"/>
    </source>
</evidence>
<sequence>MKLFVIFFITLFCFACANNAQKPEAKPITNFRYEIKLALIDTLDSDTCFWKINRQMEKETPKNFKHPLDMADTANKFYITHWVKRYRITYQGKTSYLNSVPFYCVAKEDTAKFNQLIVNPSYQSFFPEKPVFAYGVDVKNNMNGYLNLYKIFDNAVSFKGAEIKSVVFTDAHRYPEIEVELNETAGKRLAAFLKEYLHKKIAILINGIVFSNQKIYQPLDKNYFAIPTLFNESEVNQILSHANN</sequence>
<comment type="caution">
    <text evidence="3">The sequence shown here is derived from an EMBL/GenBank/DDBJ whole genome shotgun (WGS) entry which is preliminary data.</text>
</comment>
<accession>A0A4S8I1P5</accession>